<reference evidence="1" key="1">
    <citation type="submission" date="2022-03" db="EMBL/GenBank/DDBJ databases">
        <authorList>
            <person name="Sayadi A."/>
        </authorList>
    </citation>
    <scope>NUCLEOTIDE SEQUENCE</scope>
</reference>
<proteinExistence type="predicted"/>
<evidence type="ECO:0000313" key="1">
    <source>
        <dbReference type="EMBL" id="CAH1995070.1"/>
    </source>
</evidence>
<gene>
    <name evidence="1" type="ORF">ACAOBT_LOCUS22380</name>
</gene>
<keyword evidence="2" id="KW-1185">Reference proteome</keyword>
<evidence type="ECO:0000313" key="2">
    <source>
        <dbReference type="Proteomes" id="UP001152888"/>
    </source>
</evidence>
<dbReference type="AlphaFoldDB" id="A0A9P0LKU8"/>
<name>A0A9P0LKU8_ACAOB</name>
<sequence>MNEFQFKDHLVAASLFFPEHVGEYCAGNYLLGLSQIRKKSFKDTVVCYLCTE</sequence>
<accession>A0A9P0LKU8</accession>
<dbReference type="Proteomes" id="UP001152888">
    <property type="component" value="Unassembled WGS sequence"/>
</dbReference>
<dbReference type="EMBL" id="CAKOFQ010007213">
    <property type="protein sequence ID" value="CAH1995070.1"/>
    <property type="molecule type" value="Genomic_DNA"/>
</dbReference>
<comment type="caution">
    <text evidence="1">The sequence shown here is derived from an EMBL/GenBank/DDBJ whole genome shotgun (WGS) entry which is preliminary data.</text>
</comment>
<protein>
    <submittedName>
        <fullName evidence="1">Uncharacterized protein</fullName>
    </submittedName>
</protein>
<organism evidence="1 2">
    <name type="scientific">Acanthoscelides obtectus</name>
    <name type="common">Bean weevil</name>
    <name type="synonym">Bruchus obtectus</name>
    <dbReference type="NCBI Taxonomy" id="200917"/>
    <lineage>
        <taxon>Eukaryota</taxon>
        <taxon>Metazoa</taxon>
        <taxon>Ecdysozoa</taxon>
        <taxon>Arthropoda</taxon>
        <taxon>Hexapoda</taxon>
        <taxon>Insecta</taxon>
        <taxon>Pterygota</taxon>
        <taxon>Neoptera</taxon>
        <taxon>Endopterygota</taxon>
        <taxon>Coleoptera</taxon>
        <taxon>Polyphaga</taxon>
        <taxon>Cucujiformia</taxon>
        <taxon>Chrysomeloidea</taxon>
        <taxon>Chrysomelidae</taxon>
        <taxon>Bruchinae</taxon>
        <taxon>Bruchini</taxon>
        <taxon>Acanthoscelides</taxon>
    </lineage>
</organism>